<dbReference type="EMBL" id="JBHUJB010000054">
    <property type="protein sequence ID" value="MFD2159818.1"/>
    <property type="molecule type" value="Genomic_DNA"/>
</dbReference>
<dbReference type="Gene3D" id="3.30.530.20">
    <property type="match status" value="2"/>
</dbReference>
<dbReference type="CDD" id="cd07814">
    <property type="entry name" value="SRPBCC_CalC_Aha1-like"/>
    <property type="match status" value="1"/>
</dbReference>
<accession>A0ABW4ZD49</accession>
<sequence>MSHAEKNYEVSVLLDAEVEKCWGAIVGREHAWMEHMRVELEAGGDFVVSSKLPYLSGRHRVVSFKENERLKLQWYVEGWPSEVEVVLEPEKGKTRLTLQMAVDAEGAPESVEALKYPDHYFYFIGQSWRHSLQDLKSQLLGGTKGVRVLRANNDHLVRLEVEIKAPAKKVFEALTQEALVKKWNAGLCMKEGKIEGKVGGVYSYGWYPLGTPEGEIEDGPMKVLELEKDKLLVIDWYGGTEKSRVSWEIEPMGDGRVKVKFKHATLLGHSHGNVWSYRSGWADSLYALKWYLERDECMGDWLKEKQ</sequence>
<gene>
    <name evidence="3" type="ORF">ACFSW8_12995</name>
</gene>
<dbReference type="Pfam" id="PF08327">
    <property type="entry name" value="AHSA1"/>
    <property type="match status" value="2"/>
</dbReference>
<proteinExistence type="inferred from homology"/>
<organism evidence="3 4">
    <name type="scientific">Rubritalea tangerina</name>
    <dbReference type="NCBI Taxonomy" id="430798"/>
    <lineage>
        <taxon>Bacteria</taxon>
        <taxon>Pseudomonadati</taxon>
        <taxon>Verrucomicrobiota</taxon>
        <taxon>Verrucomicrobiia</taxon>
        <taxon>Verrucomicrobiales</taxon>
        <taxon>Rubritaleaceae</taxon>
        <taxon>Rubritalea</taxon>
    </lineage>
</organism>
<dbReference type="RefSeq" id="WP_377178446.1">
    <property type="nucleotide sequence ID" value="NZ_JBHUJB010000054.1"/>
</dbReference>
<keyword evidence="4" id="KW-1185">Reference proteome</keyword>
<dbReference type="InterPro" id="IPR013538">
    <property type="entry name" value="ASHA1/2-like_C"/>
</dbReference>
<evidence type="ECO:0000259" key="2">
    <source>
        <dbReference type="Pfam" id="PF08327"/>
    </source>
</evidence>
<evidence type="ECO:0000313" key="4">
    <source>
        <dbReference type="Proteomes" id="UP001597389"/>
    </source>
</evidence>
<comment type="similarity">
    <text evidence="1">Belongs to the AHA1 family.</text>
</comment>
<feature type="domain" description="Activator of Hsp90 ATPase homologue 1/2-like C-terminal" evidence="2">
    <location>
        <begin position="15"/>
        <end position="137"/>
    </location>
</feature>
<evidence type="ECO:0000313" key="3">
    <source>
        <dbReference type="EMBL" id="MFD2159818.1"/>
    </source>
</evidence>
<protein>
    <submittedName>
        <fullName evidence="3">SRPBCC domain-containing protein</fullName>
    </submittedName>
</protein>
<feature type="domain" description="Activator of Hsp90 ATPase homologue 1/2-like C-terminal" evidence="2">
    <location>
        <begin position="164"/>
        <end position="293"/>
    </location>
</feature>
<name>A0ABW4ZD49_9BACT</name>
<dbReference type="InterPro" id="IPR023393">
    <property type="entry name" value="START-like_dom_sf"/>
</dbReference>
<reference evidence="4" key="1">
    <citation type="journal article" date="2019" name="Int. J. Syst. Evol. Microbiol.">
        <title>The Global Catalogue of Microorganisms (GCM) 10K type strain sequencing project: providing services to taxonomists for standard genome sequencing and annotation.</title>
        <authorList>
            <consortium name="The Broad Institute Genomics Platform"/>
            <consortium name="The Broad Institute Genome Sequencing Center for Infectious Disease"/>
            <person name="Wu L."/>
            <person name="Ma J."/>
        </authorList>
    </citation>
    <scope>NUCLEOTIDE SEQUENCE [LARGE SCALE GENOMIC DNA]</scope>
    <source>
        <strain evidence="4">CCUG 57942</strain>
    </source>
</reference>
<dbReference type="Proteomes" id="UP001597389">
    <property type="component" value="Unassembled WGS sequence"/>
</dbReference>
<evidence type="ECO:0000256" key="1">
    <source>
        <dbReference type="ARBA" id="ARBA00006817"/>
    </source>
</evidence>
<comment type="caution">
    <text evidence="3">The sequence shown here is derived from an EMBL/GenBank/DDBJ whole genome shotgun (WGS) entry which is preliminary data.</text>
</comment>
<dbReference type="SUPFAM" id="SSF55961">
    <property type="entry name" value="Bet v1-like"/>
    <property type="match status" value="2"/>
</dbReference>